<evidence type="ECO:0000313" key="2">
    <source>
        <dbReference type="Proteomes" id="UP000499080"/>
    </source>
</evidence>
<reference evidence="1 2" key="1">
    <citation type="journal article" date="2019" name="Sci. Rep.">
        <title>Orb-weaving spider Araneus ventricosus genome elucidates the spidroin gene catalogue.</title>
        <authorList>
            <person name="Kono N."/>
            <person name="Nakamura H."/>
            <person name="Ohtoshi R."/>
            <person name="Moran D.A.P."/>
            <person name="Shinohara A."/>
            <person name="Yoshida Y."/>
            <person name="Fujiwara M."/>
            <person name="Mori M."/>
            <person name="Tomita M."/>
            <person name="Arakawa K."/>
        </authorList>
    </citation>
    <scope>NUCLEOTIDE SEQUENCE [LARGE SCALE GENOMIC DNA]</scope>
</reference>
<feature type="non-terminal residue" evidence="1">
    <location>
        <position position="1"/>
    </location>
</feature>
<dbReference type="AlphaFoldDB" id="A0A4Y2ISW6"/>
<proteinExistence type="predicted"/>
<name>A0A4Y2ISW6_ARAVE</name>
<accession>A0A4Y2ISW6</accession>
<evidence type="ECO:0000313" key="1">
    <source>
        <dbReference type="EMBL" id="GBM80674.1"/>
    </source>
</evidence>
<keyword evidence="2" id="KW-1185">Reference proteome</keyword>
<dbReference type="Proteomes" id="UP000499080">
    <property type="component" value="Unassembled WGS sequence"/>
</dbReference>
<gene>
    <name evidence="1" type="ORF">AVEN_137202_1</name>
</gene>
<protein>
    <submittedName>
        <fullName evidence="1">Uncharacterized protein</fullName>
    </submittedName>
</protein>
<organism evidence="1 2">
    <name type="scientific">Araneus ventricosus</name>
    <name type="common">Orbweaver spider</name>
    <name type="synonym">Epeira ventricosa</name>
    <dbReference type="NCBI Taxonomy" id="182803"/>
    <lineage>
        <taxon>Eukaryota</taxon>
        <taxon>Metazoa</taxon>
        <taxon>Ecdysozoa</taxon>
        <taxon>Arthropoda</taxon>
        <taxon>Chelicerata</taxon>
        <taxon>Arachnida</taxon>
        <taxon>Araneae</taxon>
        <taxon>Araneomorphae</taxon>
        <taxon>Entelegynae</taxon>
        <taxon>Araneoidea</taxon>
        <taxon>Araneidae</taxon>
        <taxon>Araneus</taxon>
    </lineage>
</organism>
<comment type="caution">
    <text evidence="1">The sequence shown here is derived from an EMBL/GenBank/DDBJ whole genome shotgun (WGS) entry which is preliminary data.</text>
</comment>
<dbReference type="EMBL" id="BGPR01002899">
    <property type="protein sequence ID" value="GBM80674.1"/>
    <property type="molecule type" value="Genomic_DNA"/>
</dbReference>
<sequence length="74" mass="8509">TLQTQEIKLNSNLHAKLFLAILLHHTIMERENLQAFRKAPPERFVPVPRQPRTPCIAEVLFRLGIEKIKIARGG</sequence>